<organism evidence="2 3">
    <name type="scientific">Lipomyces starkeyi NRRL Y-11557</name>
    <dbReference type="NCBI Taxonomy" id="675824"/>
    <lineage>
        <taxon>Eukaryota</taxon>
        <taxon>Fungi</taxon>
        <taxon>Dikarya</taxon>
        <taxon>Ascomycota</taxon>
        <taxon>Saccharomycotina</taxon>
        <taxon>Lipomycetes</taxon>
        <taxon>Lipomycetales</taxon>
        <taxon>Lipomycetaceae</taxon>
        <taxon>Lipomyces</taxon>
    </lineage>
</organism>
<keyword evidence="3" id="KW-1185">Reference proteome</keyword>
<evidence type="ECO:0000256" key="1">
    <source>
        <dbReference type="ARBA" id="ARBA00038376"/>
    </source>
</evidence>
<protein>
    <submittedName>
        <fullName evidence="2">Uncharacterized protein</fullName>
    </submittedName>
</protein>
<dbReference type="InterPro" id="IPR036291">
    <property type="entry name" value="NAD(P)-bd_dom_sf"/>
</dbReference>
<dbReference type="Proteomes" id="UP000094385">
    <property type="component" value="Unassembled WGS sequence"/>
</dbReference>
<dbReference type="PROSITE" id="PS51257">
    <property type="entry name" value="PROKAR_LIPOPROTEIN"/>
    <property type="match status" value="1"/>
</dbReference>
<proteinExistence type="inferred from homology"/>
<dbReference type="STRING" id="675824.A0A1E3Q6I7"/>
<dbReference type="GO" id="GO:0042602">
    <property type="term" value="F:riboflavin reductase (NADPH) activity"/>
    <property type="evidence" value="ECO:0007669"/>
    <property type="project" value="TreeGrafter"/>
</dbReference>
<dbReference type="Gene3D" id="3.40.50.720">
    <property type="entry name" value="NAD(P)-binding Rossmann-like Domain"/>
    <property type="match status" value="1"/>
</dbReference>
<dbReference type="InterPro" id="IPR051606">
    <property type="entry name" value="Polyketide_Oxido-like"/>
</dbReference>
<dbReference type="SUPFAM" id="SSF51735">
    <property type="entry name" value="NAD(P)-binding Rossmann-fold domains"/>
    <property type="match status" value="1"/>
</dbReference>
<evidence type="ECO:0000313" key="3">
    <source>
        <dbReference type="Proteomes" id="UP000094385"/>
    </source>
</evidence>
<comment type="similarity">
    <text evidence="1">Belongs to the avfA family.</text>
</comment>
<dbReference type="GO" id="GO:0004074">
    <property type="term" value="F:biliverdin reductase [NAD(P)H] activity"/>
    <property type="evidence" value="ECO:0007669"/>
    <property type="project" value="TreeGrafter"/>
</dbReference>
<name>A0A1E3Q6I7_LIPST</name>
<dbReference type="AlphaFoldDB" id="A0A1E3Q6I7"/>
<dbReference type="PANTHER" id="PTHR43355">
    <property type="entry name" value="FLAVIN REDUCTASE (NADPH)"/>
    <property type="match status" value="1"/>
</dbReference>
<reference evidence="2 3" key="1">
    <citation type="journal article" date="2016" name="Proc. Natl. Acad. Sci. U.S.A.">
        <title>Comparative genomics of biotechnologically important yeasts.</title>
        <authorList>
            <person name="Riley R."/>
            <person name="Haridas S."/>
            <person name="Wolfe K.H."/>
            <person name="Lopes M.R."/>
            <person name="Hittinger C.T."/>
            <person name="Goeker M."/>
            <person name="Salamov A.A."/>
            <person name="Wisecaver J.H."/>
            <person name="Long T.M."/>
            <person name="Calvey C.H."/>
            <person name="Aerts A.L."/>
            <person name="Barry K.W."/>
            <person name="Choi C."/>
            <person name="Clum A."/>
            <person name="Coughlan A.Y."/>
            <person name="Deshpande S."/>
            <person name="Douglass A.P."/>
            <person name="Hanson S.J."/>
            <person name="Klenk H.-P."/>
            <person name="LaButti K.M."/>
            <person name="Lapidus A."/>
            <person name="Lindquist E.A."/>
            <person name="Lipzen A.M."/>
            <person name="Meier-Kolthoff J.P."/>
            <person name="Ohm R.A."/>
            <person name="Otillar R.P."/>
            <person name="Pangilinan J.L."/>
            <person name="Peng Y."/>
            <person name="Rokas A."/>
            <person name="Rosa C.A."/>
            <person name="Scheuner C."/>
            <person name="Sibirny A.A."/>
            <person name="Slot J.C."/>
            <person name="Stielow J.B."/>
            <person name="Sun H."/>
            <person name="Kurtzman C.P."/>
            <person name="Blackwell M."/>
            <person name="Grigoriev I.V."/>
            <person name="Jeffries T.W."/>
        </authorList>
    </citation>
    <scope>NUCLEOTIDE SEQUENCE [LARGE SCALE GENOMIC DNA]</scope>
    <source>
        <strain evidence="2 3">NRRL Y-11557</strain>
    </source>
</reference>
<dbReference type="PANTHER" id="PTHR43355:SF2">
    <property type="entry name" value="FLAVIN REDUCTASE (NADPH)"/>
    <property type="match status" value="1"/>
</dbReference>
<dbReference type="OrthoDB" id="63935at2759"/>
<evidence type="ECO:0000313" key="2">
    <source>
        <dbReference type="EMBL" id="ODQ73315.1"/>
    </source>
</evidence>
<accession>A0A1E3Q6I7</accession>
<dbReference type="EMBL" id="KV454294">
    <property type="protein sequence ID" value="ODQ73315.1"/>
    <property type="molecule type" value="Genomic_DNA"/>
</dbReference>
<gene>
    <name evidence="2" type="ORF">LIPSTDRAFT_290452</name>
</gene>
<sequence>MSAKSNPTIAIFGATGGCANATLVHSLLAGYDVRALARTPSKLTSQLLAQGLTQPILDQHLTILQGDATNVDDVKRTLVSNGKLVSFIISGLGGKPVLQKSLRRPVTLDNPGICSSSTEVLLNALRAAYDEKPSTAAIKPLLAYVSTTGISNGPEDVPFGFQFLYHVLLAIPHEDKRKMDRTLKSHMAQPEESERLLRGVVGVRASLLTGGIDYKGGKGWRTLRVGTEERPAVGYTVPRSDVGEWIFEELVKNDGGEWVGKIATLTS</sequence>